<dbReference type="RefSeq" id="WP_109876078.1">
    <property type="nucleotide sequence ID" value="NZ_AP026695.1"/>
</dbReference>
<evidence type="ECO:0000313" key="1">
    <source>
        <dbReference type="EMBL" id="GBH33419.1"/>
    </source>
</evidence>
<reference evidence="1 2" key="1">
    <citation type="submission" date="2018-05" db="EMBL/GenBank/DDBJ databases">
        <title>genome sequencing of Nitrosopumilus sp. NM25.</title>
        <authorList>
            <person name="Mori K."/>
            <person name="Nakagawa T."/>
        </authorList>
    </citation>
    <scope>NUCLEOTIDE SEQUENCE [LARGE SCALE GENOMIC DNA]</scope>
    <source>
        <strain evidence="1 2">NM25</strain>
    </source>
</reference>
<dbReference type="EMBL" id="BGKI01000001">
    <property type="protein sequence ID" value="GBH33419.1"/>
    <property type="molecule type" value="Genomic_DNA"/>
</dbReference>
<protein>
    <submittedName>
        <fullName evidence="1">Uncharacterized protein</fullName>
    </submittedName>
</protein>
<name>A0A2S2KP57_9ARCH</name>
<proteinExistence type="predicted"/>
<keyword evidence="2" id="KW-1185">Reference proteome</keyword>
<gene>
    <name evidence="1" type="ORF">NZNM25_02100</name>
</gene>
<dbReference type="Proteomes" id="UP000245829">
    <property type="component" value="Unassembled WGS sequence"/>
</dbReference>
<sequence>MKYFAIFLIIGGLIALFGMFAIPPAYASFTDSILVQVDDDFRKVYYNEKNVDSVLFDFDSSSVVFETGYNAVLEIKSPKVYKVGPGPFILKNGEEIAPEYTSDDCFYYINIETKTPKTIELVFTFWPEYPEIIEGCEAFIVSPLKQFKSDIPIHNIQCKEGLMLIEKYDETPACVTPDSKQKLLERHWTVSPSYKVVGLDTAYVGEPIKIAVEKLGWNKCNNYDAKIYTISHDNVWGYGSSGSCVTLDPPKLSKSTIDVPRNKKYPIIETTGNYIFEIKFGHTIITEEFSVKNLISKPTQNTISVFCGPSLEQIRAESSIDILAPRHLPVGYSLKSTDNIHPGIILLNYARGNTCGTDAHTLEDGKIEVVIAFSPDAPLESDGETFLEQYKTQYKENNVGFQTSVVDSRFYIIGVNGMIQQLVDNDRIYDEKWIEPTRVHVFDEKNSAGYKITAHLPLYEVMSIAKSLSEID</sequence>
<dbReference type="AlphaFoldDB" id="A0A2S2KP57"/>
<evidence type="ECO:0000313" key="2">
    <source>
        <dbReference type="Proteomes" id="UP000245829"/>
    </source>
</evidence>
<comment type="caution">
    <text evidence="1">The sequence shown here is derived from an EMBL/GenBank/DDBJ whole genome shotgun (WGS) entry which is preliminary data.</text>
</comment>
<dbReference type="GeneID" id="76209544"/>
<dbReference type="OrthoDB" id="12289at2157"/>
<organism evidence="1 2">
    <name type="scientific">Nitrosopumilus zosterae</name>
    <dbReference type="NCBI Taxonomy" id="718286"/>
    <lineage>
        <taxon>Archaea</taxon>
        <taxon>Nitrososphaerota</taxon>
        <taxon>Nitrososphaeria</taxon>
        <taxon>Nitrosopumilales</taxon>
        <taxon>Nitrosopumilaceae</taxon>
        <taxon>Nitrosopumilus</taxon>
    </lineage>
</organism>
<accession>A0A2S2KP57</accession>